<evidence type="ECO:0000313" key="12">
    <source>
        <dbReference type="Proteomes" id="UP000585638"/>
    </source>
</evidence>
<evidence type="ECO:0000256" key="6">
    <source>
        <dbReference type="ARBA" id="ARBA00022970"/>
    </source>
</evidence>
<keyword evidence="3 9" id="KW-0813">Transport</keyword>
<dbReference type="Gene3D" id="1.10.3720.10">
    <property type="entry name" value="MetI-like"/>
    <property type="match status" value="1"/>
</dbReference>
<dbReference type="GO" id="GO:0022857">
    <property type="term" value="F:transmembrane transporter activity"/>
    <property type="evidence" value="ECO:0007669"/>
    <property type="project" value="InterPro"/>
</dbReference>
<feature type="transmembrane region" description="Helical" evidence="9">
    <location>
        <begin position="158"/>
        <end position="182"/>
    </location>
</feature>
<sequence>MDGLQHVLDTFFDLPLILGTLPTLLREGLLNTLLLTVLASAIGLVVGVFLASGLMSRRRVLRLPCRWYVDVLRGLPHILSIYLIGQGLPLAGLNVFGSWTYGYAALAIGLMEGAYMAEIFRSGFQSVERGIVEAARSLGLSRARTMRLIVIPIGFRRVLPALTGQFILVIKSTSLVYLLGLATGQREMFAIAQDTSSNNASLSPLVAAGLLYLVITIPLTYAVNAWDRRMREGRPVAALPPVEAAA</sequence>
<name>A0A7W9NL37_9PSEU</name>
<dbReference type="AlphaFoldDB" id="A0A7W9NL37"/>
<evidence type="ECO:0000256" key="5">
    <source>
        <dbReference type="ARBA" id="ARBA00022692"/>
    </source>
</evidence>
<keyword evidence="6" id="KW-0029">Amino-acid transport</keyword>
<comment type="similarity">
    <text evidence="2">Belongs to the binding-protein-dependent transport system permease family. HisMQ subfamily.</text>
</comment>
<proteinExistence type="inferred from homology"/>
<keyword evidence="5 9" id="KW-0812">Transmembrane</keyword>
<evidence type="ECO:0000256" key="3">
    <source>
        <dbReference type="ARBA" id="ARBA00022448"/>
    </source>
</evidence>
<protein>
    <submittedName>
        <fullName evidence="11">His/Glu/Gln/Arg/opine family amino acid ABC transporter permease subunit</fullName>
    </submittedName>
</protein>
<keyword evidence="12" id="KW-1185">Reference proteome</keyword>
<evidence type="ECO:0000256" key="4">
    <source>
        <dbReference type="ARBA" id="ARBA00022475"/>
    </source>
</evidence>
<keyword evidence="4" id="KW-1003">Cell membrane</keyword>
<feature type="transmembrane region" description="Helical" evidence="9">
    <location>
        <begin position="67"/>
        <end position="85"/>
    </location>
</feature>
<dbReference type="EMBL" id="JACHIR010000001">
    <property type="protein sequence ID" value="MBB5895913.1"/>
    <property type="molecule type" value="Genomic_DNA"/>
</dbReference>
<dbReference type="InterPro" id="IPR010065">
    <property type="entry name" value="AA_ABC_transptr_permease_3TM"/>
</dbReference>
<keyword evidence="7 9" id="KW-1133">Transmembrane helix</keyword>
<dbReference type="InterPro" id="IPR043429">
    <property type="entry name" value="ArtM/GltK/GlnP/TcyL/YhdX-like"/>
</dbReference>
<comment type="caution">
    <text evidence="11">The sequence shown here is derived from an EMBL/GenBank/DDBJ whole genome shotgun (WGS) entry which is preliminary data.</text>
</comment>
<dbReference type="GO" id="GO:0006865">
    <property type="term" value="P:amino acid transport"/>
    <property type="evidence" value="ECO:0007669"/>
    <property type="project" value="UniProtKB-KW"/>
</dbReference>
<feature type="transmembrane region" description="Helical" evidence="9">
    <location>
        <begin position="202"/>
        <end position="224"/>
    </location>
</feature>
<gene>
    <name evidence="11" type="ORF">BJ998_007109</name>
</gene>
<evidence type="ECO:0000313" key="11">
    <source>
        <dbReference type="EMBL" id="MBB5895913.1"/>
    </source>
</evidence>
<dbReference type="Pfam" id="PF00528">
    <property type="entry name" value="BPD_transp_1"/>
    <property type="match status" value="1"/>
</dbReference>
<dbReference type="PROSITE" id="PS50928">
    <property type="entry name" value="ABC_TM1"/>
    <property type="match status" value="1"/>
</dbReference>
<accession>A0A7W9NL37</accession>
<evidence type="ECO:0000256" key="9">
    <source>
        <dbReference type="RuleBase" id="RU363032"/>
    </source>
</evidence>
<reference evidence="11 12" key="1">
    <citation type="submission" date="2020-08" db="EMBL/GenBank/DDBJ databases">
        <title>Sequencing the genomes of 1000 actinobacteria strains.</title>
        <authorList>
            <person name="Klenk H.-P."/>
        </authorList>
    </citation>
    <scope>NUCLEOTIDE SEQUENCE [LARGE SCALE GENOMIC DNA]</scope>
    <source>
        <strain evidence="11 12">DSM 43851</strain>
    </source>
</reference>
<comment type="subcellular location">
    <subcellularLocation>
        <location evidence="1 9">Cell membrane</location>
        <topology evidence="1 9">Multi-pass membrane protein</topology>
    </subcellularLocation>
</comment>
<evidence type="ECO:0000256" key="7">
    <source>
        <dbReference type="ARBA" id="ARBA00022989"/>
    </source>
</evidence>
<dbReference type="GO" id="GO:0043190">
    <property type="term" value="C:ATP-binding cassette (ABC) transporter complex"/>
    <property type="evidence" value="ECO:0007669"/>
    <property type="project" value="InterPro"/>
</dbReference>
<dbReference type="Proteomes" id="UP000585638">
    <property type="component" value="Unassembled WGS sequence"/>
</dbReference>
<evidence type="ECO:0000259" key="10">
    <source>
        <dbReference type="PROSITE" id="PS50928"/>
    </source>
</evidence>
<feature type="domain" description="ABC transmembrane type-1" evidence="10">
    <location>
        <begin position="29"/>
        <end position="223"/>
    </location>
</feature>
<dbReference type="SUPFAM" id="SSF161098">
    <property type="entry name" value="MetI-like"/>
    <property type="match status" value="1"/>
</dbReference>
<dbReference type="PANTHER" id="PTHR30614:SF20">
    <property type="entry name" value="GLUTAMINE TRANSPORT SYSTEM PERMEASE PROTEIN GLNP"/>
    <property type="match status" value="1"/>
</dbReference>
<dbReference type="InterPro" id="IPR000515">
    <property type="entry name" value="MetI-like"/>
</dbReference>
<dbReference type="InterPro" id="IPR035906">
    <property type="entry name" value="MetI-like_sf"/>
</dbReference>
<keyword evidence="8 9" id="KW-0472">Membrane</keyword>
<organism evidence="11 12">
    <name type="scientific">Kutzneria kofuensis</name>
    <dbReference type="NCBI Taxonomy" id="103725"/>
    <lineage>
        <taxon>Bacteria</taxon>
        <taxon>Bacillati</taxon>
        <taxon>Actinomycetota</taxon>
        <taxon>Actinomycetes</taxon>
        <taxon>Pseudonocardiales</taxon>
        <taxon>Pseudonocardiaceae</taxon>
        <taxon>Kutzneria</taxon>
    </lineage>
</organism>
<feature type="transmembrane region" description="Helical" evidence="9">
    <location>
        <begin position="91"/>
        <end position="111"/>
    </location>
</feature>
<evidence type="ECO:0000256" key="1">
    <source>
        <dbReference type="ARBA" id="ARBA00004651"/>
    </source>
</evidence>
<dbReference type="RefSeq" id="WP_184867643.1">
    <property type="nucleotide sequence ID" value="NZ_BAAAWY010000086.1"/>
</dbReference>
<dbReference type="CDD" id="cd06261">
    <property type="entry name" value="TM_PBP2"/>
    <property type="match status" value="1"/>
</dbReference>
<evidence type="ECO:0000256" key="2">
    <source>
        <dbReference type="ARBA" id="ARBA00010072"/>
    </source>
</evidence>
<feature type="transmembrane region" description="Helical" evidence="9">
    <location>
        <begin position="33"/>
        <end position="55"/>
    </location>
</feature>
<dbReference type="NCBIfam" id="TIGR01726">
    <property type="entry name" value="HEQRo_perm_3TM"/>
    <property type="match status" value="1"/>
</dbReference>
<evidence type="ECO:0000256" key="8">
    <source>
        <dbReference type="ARBA" id="ARBA00023136"/>
    </source>
</evidence>
<dbReference type="PANTHER" id="PTHR30614">
    <property type="entry name" value="MEMBRANE COMPONENT OF AMINO ACID ABC TRANSPORTER"/>
    <property type="match status" value="1"/>
</dbReference>